<feature type="binding site" evidence="12">
    <location>
        <position position="141"/>
    </location>
    <ligand>
        <name>Zn(2+)</name>
        <dbReference type="ChEBI" id="CHEBI:29105"/>
    </ligand>
</feature>
<evidence type="ECO:0000256" key="1">
    <source>
        <dbReference type="ARBA" id="ARBA00004496"/>
    </source>
</evidence>
<reference evidence="14 15" key="1">
    <citation type="submission" date="2009-10" db="EMBL/GenBank/DDBJ databases">
        <authorList>
            <person name="Qin X."/>
            <person name="Bachman B."/>
            <person name="Battles P."/>
            <person name="Bell A."/>
            <person name="Bess C."/>
            <person name="Bickham C."/>
            <person name="Chaboub L."/>
            <person name="Chen D."/>
            <person name="Coyle M."/>
            <person name="Deiros D.R."/>
            <person name="Dinh H."/>
            <person name="Forbes L."/>
            <person name="Fowler G."/>
            <person name="Francisco L."/>
            <person name="Fu Q."/>
            <person name="Gubbala S."/>
            <person name="Hale W."/>
            <person name="Han Y."/>
            <person name="Hemphill L."/>
            <person name="Highlander S.K."/>
            <person name="Hirani K."/>
            <person name="Hogues M."/>
            <person name="Jackson L."/>
            <person name="Jakkamsetti A."/>
            <person name="Javaid M."/>
            <person name="Jiang H."/>
            <person name="Korchina V."/>
            <person name="Kovar C."/>
            <person name="Lara F."/>
            <person name="Lee S."/>
            <person name="Mata R."/>
            <person name="Mathew T."/>
            <person name="Moen C."/>
            <person name="Morales K."/>
            <person name="Munidasa M."/>
            <person name="Nazareth L."/>
            <person name="Ngo R."/>
            <person name="Nguyen L."/>
            <person name="Okwuonu G."/>
            <person name="Ongeri F."/>
            <person name="Patil S."/>
            <person name="Petrosino J."/>
            <person name="Pham C."/>
            <person name="Pham P."/>
            <person name="Pu L.-L."/>
            <person name="Puazo M."/>
            <person name="Raj R."/>
            <person name="Reid J."/>
            <person name="Rouhana J."/>
            <person name="Saada N."/>
            <person name="Shang Y."/>
            <person name="Simmons D."/>
            <person name="Thornton R."/>
            <person name="Warren J."/>
            <person name="Weissenberger G."/>
            <person name="Zhang J."/>
            <person name="Zhang L."/>
            <person name="Zhou C."/>
            <person name="Zhu D."/>
            <person name="Muzny D."/>
            <person name="Worley K."/>
            <person name="Gibbs R."/>
        </authorList>
    </citation>
    <scope>NUCLEOTIDE SEQUENCE [LARGE SCALE GENOMIC DNA]</scope>
    <source>
        <strain evidence="14 15">DSM 17361</strain>
    </source>
</reference>
<keyword evidence="11" id="KW-0804">Transcription</keyword>
<dbReference type="SUPFAM" id="SSF46785">
    <property type="entry name" value="Winged helix' DNA-binding domain"/>
    <property type="match status" value="1"/>
</dbReference>
<evidence type="ECO:0000313" key="15">
    <source>
        <dbReference type="Proteomes" id="UP000003160"/>
    </source>
</evidence>
<keyword evidence="15" id="KW-1185">Reference proteome</keyword>
<keyword evidence="10" id="KW-0238">DNA-binding</keyword>
<dbReference type="GO" id="GO:0000976">
    <property type="term" value="F:transcription cis-regulatory region binding"/>
    <property type="evidence" value="ECO:0007669"/>
    <property type="project" value="TreeGrafter"/>
</dbReference>
<dbReference type="AlphaFoldDB" id="D1PVB7"/>
<dbReference type="InterPro" id="IPR036388">
    <property type="entry name" value="WH-like_DNA-bd_sf"/>
</dbReference>
<dbReference type="GO" id="GO:0005829">
    <property type="term" value="C:cytosol"/>
    <property type="evidence" value="ECO:0007669"/>
    <property type="project" value="TreeGrafter"/>
</dbReference>
<keyword evidence="6" id="KW-0678">Repressor</keyword>
<name>D1PVB7_9BACT</name>
<protein>
    <recommendedName>
        <fullName evidence="4">Ferric uptake regulation protein</fullName>
    </recommendedName>
</protein>
<keyword evidence="9" id="KW-0805">Transcription regulation</keyword>
<dbReference type="Gene3D" id="3.30.1490.190">
    <property type="match status" value="1"/>
</dbReference>
<dbReference type="InterPro" id="IPR036390">
    <property type="entry name" value="WH_DNA-bd_sf"/>
</dbReference>
<evidence type="ECO:0000256" key="2">
    <source>
        <dbReference type="ARBA" id="ARBA00007957"/>
    </source>
</evidence>
<gene>
    <name evidence="14" type="primary">furR</name>
    <name evidence="14" type="ORF">HMPREF0645_0902</name>
</gene>
<keyword evidence="8 12" id="KW-0862">Zinc</keyword>
<comment type="cofactor">
    <cofactor evidence="12">
        <name>Zn(2+)</name>
        <dbReference type="ChEBI" id="CHEBI:29105"/>
    </cofactor>
    <text evidence="12">Binds 1 zinc ion per subunit.</text>
</comment>
<evidence type="ECO:0000256" key="4">
    <source>
        <dbReference type="ARBA" id="ARBA00020910"/>
    </source>
</evidence>
<dbReference type="PANTHER" id="PTHR33202">
    <property type="entry name" value="ZINC UPTAKE REGULATION PROTEIN"/>
    <property type="match status" value="1"/>
</dbReference>
<sequence>MMKNRMLDHAREVLDNYLVITAKRKTPERYAILKAIYNIDGHFTVEELNDALESDRFFVSRATLYNTLRLFQKIHLVVRHRLADKTKYEAALRNDSHSHQICTMCGKVTEAVLPGVESAIKSSRLHRFKREGFTLYIYGVCSNCQSKLTRKRTMSEKKK</sequence>
<accession>D1PVB7</accession>
<dbReference type="InterPro" id="IPR002481">
    <property type="entry name" value="FUR"/>
</dbReference>
<keyword evidence="13" id="KW-0408">Iron</keyword>
<evidence type="ECO:0000256" key="12">
    <source>
        <dbReference type="PIRSR" id="PIRSR602481-1"/>
    </source>
</evidence>
<dbReference type="HOGENOM" id="CLU_096072_3_0_10"/>
<feature type="binding site" evidence="12">
    <location>
        <position position="144"/>
    </location>
    <ligand>
        <name>Zn(2+)</name>
        <dbReference type="ChEBI" id="CHEBI:29105"/>
    </ligand>
</feature>
<feature type="binding site" evidence="12">
    <location>
        <position position="105"/>
    </location>
    <ligand>
        <name>Zn(2+)</name>
        <dbReference type="ChEBI" id="CHEBI:29105"/>
    </ligand>
</feature>
<evidence type="ECO:0000256" key="5">
    <source>
        <dbReference type="ARBA" id="ARBA00022490"/>
    </source>
</evidence>
<evidence type="ECO:0000256" key="6">
    <source>
        <dbReference type="ARBA" id="ARBA00022491"/>
    </source>
</evidence>
<dbReference type="GO" id="GO:0003700">
    <property type="term" value="F:DNA-binding transcription factor activity"/>
    <property type="evidence" value="ECO:0007669"/>
    <property type="project" value="InterPro"/>
</dbReference>
<proteinExistence type="inferred from homology"/>
<keyword evidence="5" id="KW-0963">Cytoplasm</keyword>
<organism evidence="14 15">
    <name type="scientific">Hallella bergensis DSM 17361</name>
    <dbReference type="NCBI Taxonomy" id="585502"/>
    <lineage>
        <taxon>Bacteria</taxon>
        <taxon>Pseudomonadati</taxon>
        <taxon>Bacteroidota</taxon>
        <taxon>Bacteroidia</taxon>
        <taxon>Bacteroidales</taxon>
        <taxon>Prevotellaceae</taxon>
        <taxon>Hallella</taxon>
    </lineage>
</organism>
<dbReference type="RefSeq" id="WP_007173016.1">
    <property type="nucleotide sequence ID" value="NZ_GG704780.1"/>
</dbReference>
<comment type="cofactor">
    <cofactor evidence="13">
        <name>Mn(2+)</name>
        <dbReference type="ChEBI" id="CHEBI:29035"/>
    </cofactor>
    <cofactor evidence="13">
        <name>Fe(2+)</name>
        <dbReference type="ChEBI" id="CHEBI:29033"/>
    </cofactor>
    <text evidence="13">Binds 1 Mn(2+) or Fe(2+) ion per subunit.</text>
</comment>
<evidence type="ECO:0000256" key="10">
    <source>
        <dbReference type="ARBA" id="ARBA00023125"/>
    </source>
</evidence>
<evidence type="ECO:0000256" key="3">
    <source>
        <dbReference type="ARBA" id="ARBA00011738"/>
    </source>
</evidence>
<dbReference type="Pfam" id="PF01475">
    <property type="entry name" value="FUR"/>
    <property type="match status" value="1"/>
</dbReference>
<comment type="similarity">
    <text evidence="2">Belongs to the Fur family.</text>
</comment>
<dbReference type="GO" id="GO:0008270">
    <property type="term" value="F:zinc ion binding"/>
    <property type="evidence" value="ECO:0007669"/>
    <property type="project" value="TreeGrafter"/>
</dbReference>
<dbReference type="GO" id="GO:1900376">
    <property type="term" value="P:regulation of secondary metabolite biosynthetic process"/>
    <property type="evidence" value="ECO:0007669"/>
    <property type="project" value="TreeGrafter"/>
</dbReference>
<dbReference type="EMBL" id="ACKS01000035">
    <property type="protein sequence ID" value="EFA44691.1"/>
    <property type="molecule type" value="Genomic_DNA"/>
</dbReference>
<evidence type="ECO:0000256" key="11">
    <source>
        <dbReference type="ARBA" id="ARBA00023163"/>
    </source>
</evidence>
<evidence type="ECO:0000256" key="13">
    <source>
        <dbReference type="PIRSR" id="PIRSR602481-2"/>
    </source>
</evidence>
<feature type="binding site" evidence="12">
    <location>
        <position position="102"/>
    </location>
    <ligand>
        <name>Zn(2+)</name>
        <dbReference type="ChEBI" id="CHEBI:29105"/>
    </ligand>
</feature>
<evidence type="ECO:0000256" key="8">
    <source>
        <dbReference type="ARBA" id="ARBA00022833"/>
    </source>
</evidence>
<dbReference type="Gene3D" id="1.10.10.10">
    <property type="entry name" value="Winged helix-like DNA-binding domain superfamily/Winged helix DNA-binding domain"/>
    <property type="match status" value="1"/>
</dbReference>
<evidence type="ECO:0000256" key="9">
    <source>
        <dbReference type="ARBA" id="ARBA00023015"/>
    </source>
</evidence>
<keyword evidence="7 12" id="KW-0479">Metal-binding</keyword>
<comment type="subunit">
    <text evidence="3">Homodimer.</text>
</comment>
<dbReference type="eggNOG" id="COG0735">
    <property type="taxonomic scope" value="Bacteria"/>
</dbReference>
<evidence type="ECO:0000313" key="14">
    <source>
        <dbReference type="EMBL" id="EFA44691.1"/>
    </source>
</evidence>
<dbReference type="CDD" id="cd07153">
    <property type="entry name" value="Fur_like"/>
    <property type="match status" value="1"/>
</dbReference>
<dbReference type="InterPro" id="IPR043135">
    <property type="entry name" value="Fur_C"/>
</dbReference>
<dbReference type="GO" id="GO:0045892">
    <property type="term" value="P:negative regulation of DNA-templated transcription"/>
    <property type="evidence" value="ECO:0007669"/>
    <property type="project" value="TreeGrafter"/>
</dbReference>
<feature type="binding site" evidence="13">
    <location>
        <position position="117"/>
    </location>
    <ligand>
        <name>Fe cation</name>
        <dbReference type="ChEBI" id="CHEBI:24875"/>
    </ligand>
</feature>
<comment type="subcellular location">
    <subcellularLocation>
        <location evidence="1">Cytoplasm</location>
    </subcellularLocation>
</comment>
<evidence type="ECO:0000256" key="7">
    <source>
        <dbReference type="ARBA" id="ARBA00022723"/>
    </source>
</evidence>
<dbReference type="PANTHER" id="PTHR33202:SF2">
    <property type="entry name" value="FERRIC UPTAKE REGULATION PROTEIN"/>
    <property type="match status" value="1"/>
</dbReference>
<dbReference type="Proteomes" id="UP000003160">
    <property type="component" value="Unassembled WGS sequence"/>
</dbReference>
<comment type="caution">
    <text evidence="14">The sequence shown here is derived from an EMBL/GenBank/DDBJ whole genome shotgun (WGS) entry which is preliminary data.</text>
</comment>